<organism evidence="3 4">
    <name type="scientific">Campylobacter concisus</name>
    <dbReference type="NCBI Taxonomy" id="199"/>
    <lineage>
        <taxon>Bacteria</taxon>
        <taxon>Pseudomonadati</taxon>
        <taxon>Campylobacterota</taxon>
        <taxon>Epsilonproteobacteria</taxon>
        <taxon>Campylobacterales</taxon>
        <taxon>Campylobacteraceae</taxon>
        <taxon>Campylobacter</taxon>
    </lineage>
</organism>
<evidence type="ECO:0000256" key="1">
    <source>
        <dbReference type="SAM" id="Phobius"/>
    </source>
</evidence>
<gene>
    <name evidence="3" type="ORF">CVT08_00930</name>
    <name evidence="2" type="ORF">KIC69_06610</name>
</gene>
<evidence type="ECO:0000313" key="2">
    <source>
        <dbReference type="EMBL" id="MBS5830482.1"/>
    </source>
</evidence>
<reference evidence="3 4" key="1">
    <citation type="journal article" date="2018" name="Emerg. Microbes Infect.">
        <title>Genomic analysis of oral Campylobacter concisus strains identified a potential bacterial molecular marker associated with active Crohn's disease.</title>
        <authorList>
            <person name="Liu F."/>
            <person name="Ma R."/>
            <person name="Tay C.Y.A."/>
            <person name="Octavia S."/>
            <person name="Lan R."/>
            <person name="Chung H.K.L."/>
            <person name="Riordan S.M."/>
            <person name="Grimm M.C."/>
            <person name="Leong R.W."/>
            <person name="Tanaka M.M."/>
            <person name="Connor S."/>
            <person name="Zhang L."/>
        </authorList>
    </citation>
    <scope>NUCLEOTIDE SEQUENCE [LARGE SCALE GENOMIC DNA]</scope>
    <source>
        <strain evidence="3 4">P13UCO-S1</strain>
    </source>
</reference>
<keyword evidence="1" id="KW-0812">Transmembrane</keyword>
<proteinExistence type="predicted"/>
<dbReference type="AlphaFoldDB" id="A0A7S9WWG9"/>
<evidence type="ECO:0000313" key="4">
    <source>
        <dbReference type="Proteomes" id="UP000594707"/>
    </source>
</evidence>
<name>A0A7S9WWG9_9BACT</name>
<keyword evidence="1" id="KW-1133">Transmembrane helix</keyword>
<dbReference type="EMBL" id="CP060705">
    <property type="protein sequence ID" value="QPH95888.1"/>
    <property type="molecule type" value="Genomic_DNA"/>
</dbReference>
<protein>
    <submittedName>
        <fullName evidence="3">Uncharacterized protein</fullName>
    </submittedName>
</protein>
<dbReference type="Proteomes" id="UP000824019">
    <property type="component" value="Unassembled WGS sequence"/>
</dbReference>
<feature type="transmembrane region" description="Helical" evidence="1">
    <location>
        <begin position="6"/>
        <end position="27"/>
    </location>
</feature>
<dbReference type="Proteomes" id="UP000594707">
    <property type="component" value="Chromosome"/>
</dbReference>
<keyword evidence="1" id="KW-0472">Membrane</keyword>
<reference evidence="2" key="2">
    <citation type="submission" date="2021-02" db="EMBL/GenBank/DDBJ databases">
        <title>Infant gut strain persistence is associated with maternal origin, phylogeny, and functional potential including surface adhesion and iron acquisition.</title>
        <authorList>
            <person name="Lou Y.C."/>
        </authorList>
    </citation>
    <scope>NUCLEOTIDE SEQUENCE</scope>
    <source>
        <strain evidence="2">L3_101_000G1_dasL3_101_000G1_concoct_7_sub</strain>
    </source>
</reference>
<sequence length="88" mass="10151">MITLTWLTKFWFLLLIAGVILLNSVYLKGNYLKHFFDFGELKRIAQKIKDESNYLGKSVYCFFGAIALFAYVCIYLGLVGLTLMIIIK</sequence>
<accession>A0A7S9WWG9</accession>
<dbReference type="EMBL" id="JAHAKR010000305">
    <property type="protein sequence ID" value="MBS5830482.1"/>
    <property type="molecule type" value="Genomic_DNA"/>
</dbReference>
<feature type="transmembrane region" description="Helical" evidence="1">
    <location>
        <begin position="59"/>
        <end position="87"/>
    </location>
</feature>
<dbReference type="RefSeq" id="WP_048809724.1">
    <property type="nucleotide sequence ID" value="NZ_CABFLX010000002.1"/>
</dbReference>
<evidence type="ECO:0000313" key="3">
    <source>
        <dbReference type="EMBL" id="QPH95888.1"/>
    </source>
</evidence>